<dbReference type="SUPFAM" id="SSF50978">
    <property type="entry name" value="WD40 repeat-like"/>
    <property type="match status" value="1"/>
</dbReference>
<accession>A0A8T0DAB7</accession>
<organism evidence="1 2">
    <name type="scientific">Paragonimus westermani</name>
    <dbReference type="NCBI Taxonomy" id="34504"/>
    <lineage>
        <taxon>Eukaryota</taxon>
        <taxon>Metazoa</taxon>
        <taxon>Spiralia</taxon>
        <taxon>Lophotrochozoa</taxon>
        <taxon>Platyhelminthes</taxon>
        <taxon>Trematoda</taxon>
        <taxon>Digenea</taxon>
        <taxon>Plagiorchiida</taxon>
        <taxon>Troglotremata</taxon>
        <taxon>Troglotrematidae</taxon>
        <taxon>Paragonimus</taxon>
    </lineage>
</organism>
<dbReference type="OrthoDB" id="2288928at2759"/>
<evidence type="ECO:0000313" key="1">
    <source>
        <dbReference type="EMBL" id="KAF8563627.1"/>
    </source>
</evidence>
<dbReference type="EMBL" id="JTDF01011238">
    <property type="protein sequence ID" value="KAF8563627.1"/>
    <property type="molecule type" value="Genomic_DNA"/>
</dbReference>
<dbReference type="InterPro" id="IPR015943">
    <property type="entry name" value="WD40/YVTN_repeat-like_dom_sf"/>
</dbReference>
<dbReference type="SMART" id="SM00320">
    <property type="entry name" value="WD40"/>
    <property type="match status" value="2"/>
</dbReference>
<sequence length="201" mass="22390">MNATDIDACPLSKEFRLQVPIGIDGISCATFLPDASPQQLVLGTTGGRVRIYDVNNLTQSCVYQRKWHKSVRCLSLLPTTHQLASASGQGGIKLHDLESGTKTWMRLKAHDNSPISSLLTTSPVQLITGDEAGIVKVSYCYTLQAPDCEWKLERHSQLLSTFMFRDFLSQPLCEEALYWSFILGSNNNFTVLSRSFQTDRA</sequence>
<reference evidence="1 2" key="1">
    <citation type="submission" date="2019-07" db="EMBL/GenBank/DDBJ databases">
        <title>Annotation for the trematode Paragonimus westermani.</title>
        <authorList>
            <person name="Choi Y.-J."/>
        </authorList>
    </citation>
    <scope>NUCLEOTIDE SEQUENCE [LARGE SCALE GENOMIC DNA]</scope>
    <source>
        <strain evidence="1">180907_Pwestermani</strain>
    </source>
</reference>
<dbReference type="InterPro" id="IPR036322">
    <property type="entry name" value="WD40_repeat_dom_sf"/>
</dbReference>
<dbReference type="Gene3D" id="2.130.10.10">
    <property type="entry name" value="YVTN repeat-like/Quinoprotein amine dehydrogenase"/>
    <property type="match status" value="1"/>
</dbReference>
<dbReference type="AlphaFoldDB" id="A0A8T0DAB7"/>
<dbReference type="Proteomes" id="UP000699462">
    <property type="component" value="Unassembled WGS sequence"/>
</dbReference>
<name>A0A8T0DAB7_9TREM</name>
<proteinExistence type="predicted"/>
<comment type="caution">
    <text evidence="1">The sequence shown here is derived from an EMBL/GenBank/DDBJ whole genome shotgun (WGS) entry which is preliminary data.</text>
</comment>
<dbReference type="InterPro" id="IPR001680">
    <property type="entry name" value="WD40_rpt"/>
</dbReference>
<keyword evidence="2" id="KW-1185">Reference proteome</keyword>
<gene>
    <name evidence="1" type="ORF">P879_11577</name>
</gene>
<evidence type="ECO:0000313" key="2">
    <source>
        <dbReference type="Proteomes" id="UP000699462"/>
    </source>
</evidence>
<protein>
    <submittedName>
        <fullName evidence="1">Uncharacterized protein</fullName>
    </submittedName>
</protein>